<name>A0A7W3Y399_9ACTN</name>
<protein>
    <submittedName>
        <fullName evidence="1">Uncharacterized protein</fullName>
    </submittedName>
</protein>
<dbReference type="AlphaFoldDB" id="A0A7W3Y399"/>
<accession>A0A7W3Y399</accession>
<evidence type="ECO:0000313" key="2">
    <source>
        <dbReference type="Proteomes" id="UP000538929"/>
    </source>
</evidence>
<proteinExistence type="predicted"/>
<comment type="caution">
    <text evidence="1">The sequence shown here is derived from an EMBL/GenBank/DDBJ whole genome shotgun (WGS) entry which is preliminary data.</text>
</comment>
<dbReference type="EMBL" id="VKHT01000861">
    <property type="protein sequence ID" value="MBB0246373.1"/>
    <property type="molecule type" value="Genomic_DNA"/>
</dbReference>
<dbReference type="Proteomes" id="UP000538929">
    <property type="component" value="Unassembled WGS sequence"/>
</dbReference>
<keyword evidence="2" id="KW-1185">Reference proteome</keyword>
<organism evidence="1 2">
    <name type="scientific">Streptomyces alkaliphilus</name>
    <dbReference type="NCBI Taxonomy" id="1472722"/>
    <lineage>
        <taxon>Bacteria</taxon>
        <taxon>Bacillati</taxon>
        <taxon>Actinomycetota</taxon>
        <taxon>Actinomycetes</taxon>
        <taxon>Kitasatosporales</taxon>
        <taxon>Streptomycetaceae</taxon>
        <taxon>Streptomyces</taxon>
    </lineage>
</organism>
<gene>
    <name evidence="1" type="ORF">FNQ90_20215</name>
</gene>
<sequence length="126" mass="14024">MRKPRHRPTFAEMLASLPARDPVAGPMVPSPATARRLMDGEGGVWTMSRDHLDPRLAARLVAKADLMIVGRAGGSDPVPIAAEQRHRVWAEEVVPRLDAEEPPRYSAHEFRSEDDESILLYVEESC</sequence>
<reference evidence="2" key="1">
    <citation type="submission" date="2019-10" db="EMBL/GenBank/DDBJ databases">
        <title>Streptomyces sp. nov., a novel actinobacterium isolated from alkaline environment.</title>
        <authorList>
            <person name="Golinska P."/>
        </authorList>
    </citation>
    <scope>NUCLEOTIDE SEQUENCE [LARGE SCALE GENOMIC DNA]</scope>
    <source>
        <strain evidence="2">DSM 42118</strain>
    </source>
</reference>
<dbReference type="RefSeq" id="WP_182607716.1">
    <property type="nucleotide sequence ID" value="NZ_VKHT01000861.1"/>
</dbReference>
<evidence type="ECO:0000313" key="1">
    <source>
        <dbReference type="EMBL" id="MBB0246373.1"/>
    </source>
</evidence>